<dbReference type="Proteomes" id="UP001198182">
    <property type="component" value="Unassembled WGS sequence"/>
</dbReference>
<dbReference type="EMBL" id="JAJEQR010000036">
    <property type="protein sequence ID" value="MCC2231701.1"/>
    <property type="molecule type" value="Genomic_DNA"/>
</dbReference>
<evidence type="ECO:0000313" key="2">
    <source>
        <dbReference type="Proteomes" id="UP001198182"/>
    </source>
</evidence>
<protein>
    <submittedName>
        <fullName evidence="1">DUF1292 domain-containing protein</fullName>
    </submittedName>
</protein>
<name>A0AAE3JHB4_9FIRM</name>
<gene>
    <name evidence="1" type="ORF">LKD81_11950</name>
</gene>
<evidence type="ECO:0000313" key="1">
    <source>
        <dbReference type="EMBL" id="MCC2231701.1"/>
    </source>
</evidence>
<dbReference type="InterPro" id="IPR009711">
    <property type="entry name" value="UPF0473"/>
</dbReference>
<comment type="caution">
    <text evidence="1">The sequence shown here is derived from an EMBL/GenBank/DDBJ whole genome shotgun (WGS) entry which is preliminary data.</text>
</comment>
<accession>A0AAE3JHB4</accession>
<reference evidence="1" key="1">
    <citation type="submission" date="2021-10" db="EMBL/GenBank/DDBJ databases">
        <title>Anaerobic single-cell dispensing facilitates the cultivation of human gut bacteria.</title>
        <authorList>
            <person name="Afrizal A."/>
        </authorList>
    </citation>
    <scope>NUCLEOTIDE SEQUENCE</scope>
    <source>
        <strain evidence="1">CLA-AA-H215</strain>
    </source>
</reference>
<keyword evidence="2" id="KW-1185">Reference proteome</keyword>
<sequence>MDEKIILTGEDGEKLELYILEETRIGGMDYILASDVESGDGNCYILKDKSDSADTEAVYEIVEDEKELDYLINLFAELLDDVDLEF</sequence>
<dbReference type="AlphaFoldDB" id="A0AAE3JHB4"/>
<organism evidence="1 2">
    <name type="scientific">Hominifimenecus microfluidus</name>
    <dbReference type="NCBI Taxonomy" id="2885348"/>
    <lineage>
        <taxon>Bacteria</taxon>
        <taxon>Bacillati</taxon>
        <taxon>Bacillota</taxon>
        <taxon>Clostridia</taxon>
        <taxon>Lachnospirales</taxon>
        <taxon>Lachnospiraceae</taxon>
        <taxon>Hominifimenecus</taxon>
    </lineage>
</organism>
<dbReference type="Pfam" id="PF06949">
    <property type="entry name" value="DUF1292"/>
    <property type="match status" value="1"/>
</dbReference>
<proteinExistence type="predicted"/>
<dbReference type="RefSeq" id="WP_308454219.1">
    <property type="nucleotide sequence ID" value="NZ_JAJEQR010000036.1"/>
</dbReference>